<name>A0A511Z8H0_9BACL</name>
<evidence type="ECO:0000313" key="1">
    <source>
        <dbReference type="EMBL" id="GEN83746.1"/>
    </source>
</evidence>
<proteinExistence type="predicted"/>
<dbReference type="RefSeq" id="WP_170232667.1">
    <property type="nucleotide sequence ID" value="NZ_BJYL01000026.1"/>
</dbReference>
<comment type="caution">
    <text evidence="1">The sequence shown here is derived from an EMBL/GenBank/DDBJ whole genome shotgun (WGS) entry which is preliminary data.</text>
</comment>
<evidence type="ECO:0000313" key="2">
    <source>
        <dbReference type="Proteomes" id="UP000321901"/>
    </source>
</evidence>
<dbReference type="Pfam" id="PF11392">
    <property type="entry name" value="AllH"/>
    <property type="match status" value="1"/>
</dbReference>
<reference evidence="1 2" key="1">
    <citation type="submission" date="2019-07" db="EMBL/GenBank/DDBJ databases">
        <title>Whole genome shotgun sequence of Sporosarcina luteola NBRC 105378.</title>
        <authorList>
            <person name="Hosoyama A."/>
            <person name="Uohara A."/>
            <person name="Ohji S."/>
            <person name="Ichikawa N."/>
        </authorList>
    </citation>
    <scope>NUCLEOTIDE SEQUENCE [LARGE SCALE GENOMIC DNA]</scope>
    <source>
        <strain evidence="1 2">NBRC 105378</strain>
    </source>
</reference>
<protein>
    <recommendedName>
        <fullName evidence="3">DUF2877 domain-containing protein</fullName>
    </recommendedName>
</protein>
<dbReference type="AlphaFoldDB" id="A0A511Z8H0"/>
<organism evidence="1 2">
    <name type="scientific">Sporosarcina luteola</name>
    <dbReference type="NCBI Taxonomy" id="582850"/>
    <lineage>
        <taxon>Bacteria</taxon>
        <taxon>Bacillati</taxon>
        <taxon>Bacillota</taxon>
        <taxon>Bacilli</taxon>
        <taxon>Bacillales</taxon>
        <taxon>Caryophanaceae</taxon>
        <taxon>Sporosarcina</taxon>
    </lineage>
</organism>
<gene>
    <name evidence="1" type="ORF">SLU01_20580</name>
</gene>
<dbReference type="EMBL" id="BJYL01000026">
    <property type="protein sequence ID" value="GEN83746.1"/>
    <property type="molecule type" value="Genomic_DNA"/>
</dbReference>
<accession>A0A511Z8H0</accession>
<evidence type="ECO:0008006" key="3">
    <source>
        <dbReference type="Google" id="ProtNLM"/>
    </source>
</evidence>
<sequence length="311" mass="34962">MFYSTGMTALAASNDIHLILKKSPKGYVHSVFNSSFNLAFGEHLVHIGALENGLAPFGIGMDQESSQLLTKLLRVNEEVFWDELSKSIVFPRGISLSLSHVEWANLKLEPFKYELSYVKDNYAFIAEKLLQDDWHTGLGETEEEKKRIIRYLLEPELSTDSVVLDKLKSLEILAYDSDGLEAEKVFDYWIGRGLGLTPSGDDCITGMCAVLSAFEGTDQSFIQYVKSYLAERGRKRTTHIALEYLLYATENKFHSHLLGLCYVMNKPRGSEFLEALEEMKKIGHTSGADTLVGVLLGIKAAVYTQKKGDYY</sequence>
<dbReference type="InterPro" id="IPR021530">
    <property type="entry name" value="AllH-like"/>
</dbReference>
<keyword evidence="2" id="KW-1185">Reference proteome</keyword>
<dbReference type="Proteomes" id="UP000321901">
    <property type="component" value="Unassembled WGS sequence"/>
</dbReference>